<dbReference type="GO" id="GO:0006508">
    <property type="term" value="P:proteolysis"/>
    <property type="evidence" value="ECO:0007669"/>
    <property type="project" value="InterPro"/>
</dbReference>
<evidence type="ECO:0000256" key="1">
    <source>
        <dbReference type="SAM" id="Phobius"/>
    </source>
</evidence>
<dbReference type="AlphaFoldDB" id="A0A5C8UR18"/>
<keyword evidence="3" id="KW-0378">Hydrolase</keyword>
<gene>
    <name evidence="3" type="ORF">FVP33_12285</name>
</gene>
<dbReference type="InterPro" id="IPR001967">
    <property type="entry name" value="Peptidase_S11_N"/>
</dbReference>
<keyword evidence="1" id="KW-0472">Membrane</keyword>
<keyword evidence="1" id="KW-0812">Transmembrane</keyword>
<keyword evidence="3" id="KW-0645">Protease</keyword>
<reference evidence="3 4" key="1">
    <citation type="submission" date="2019-08" db="EMBL/GenBank/DDBJ databases">
        <title>Bacterial whole genome sequence for Glaciihabitans sp. CHu50b-6-2.</title>
        <authorList>
            <person name="Jin L."/>
        </authorList>
    </citation>
    <scope>NUCLEOTIDE SEQUENCE [LARGE SCALE GENOMIC DNA]</scope>
    <source>
        <strain evidence="3 4">CHu50b-6-2</strain>
    </source>
</reference>
<dbReference type="SUPFAM" id="SSF56601">
    <property type="entry name" value="beta-lactamase/transpeptidase-like"/>
    <property type="match status" value="1"/>
</dbReference>
<keyword evidence="1" id="KW-1133">Transmembrane helix</keyword>
<evidence type="ECO:0000313" key="3">
    <source>
        <dbReference type="EMBL" id="TXN29909.1"/>
    </source>
</evidence>
<proteinExistence type="predicted"/>
<keyword evidence="4" id="KW-1185">Reference proteome</keyword>
<protein>
    <submittedName>
        <fullName evidence="3">D-alanyl-D-alanine carboxypeptidase</fullName>
    </submittedName>
</protein>
<dbReference type="EMBL" id="VRMG01000008">
    <property type="protein sequence ID" value="TXN29909.1"/>
    <property type="molecule type" value="Genomic_DNA"/>
</dbReference>
<keyword evidence="3" id="KW-0121">Carboxypeptidase</keyword>
<dbReference type="Gene3D" id="3.40.710.10">
    <property type="entry name" value="DD-peptidase/beta-lactamase superfamily"/>
    <property type="match status" value="1"/>
</dbReference>
<comment type="caution">
    <text evidence="3">The sequence shown here is derived from an EMBL/GenBank/DDBJ whole genome shotgun (WGS) entry which is preliminary data.</text>
</comment>
<dbReference type="InterPro" id="IPR012338">
    <property type="entry name" value="Beta-lactam/transpept-like"/>
</dbReference>
<evidence type="ECO:0000259" key="2">
    <source>
        <dbReference type="Pfam" id="PF00768"/>
    </source>
</evidence>
<dbReference type="Proteomes" id="UP000321379">
    <property type="component" value="Unassembled WGS sequence"/>
</dbReference>
<feature type="transmembrane region" description="Helical" evidence="1">
    <location>
        <begin position="43"/>
        <end position="62"/>
    </location>
</feature>
<feature type="domain" description="Peptidase S11 D-alanyl-D-alanine carboxypeptidase A N-terminal" evidence="2">
    <location>
        <begin position="112"/>
        <end position="328"/>
    </location>
</feature>
<organism evidence="3 4">
    <name type="scientific">Lacisediminihabitans profunda</name>
    <dbReference type="NCBI Taxonomy" id="2594790"/>
    <lineage>
        <taxon>Bacteria</taxon>
        <taxon>Bacillati</taxon>
        <taxon>Actinomycetota</taxon>
        <taxon>Actinomycetes</taxon>
        <taxon>Micrococcales</taxon>
        <taxon>Microbacteriaceae</taxon>
        <taxon>Lacisediminihabitans</taxon>
    </lineage>
</organism>
<dbReference type="RefSeq" id="WP_147783952.1">
    <property type="nucleotide sequence ID" value="NZ_VRMG01000008.1"/>
</dbReference>
<sequence>MSDSLDDLAEMLDRAHADAGTRADPLDPARIAAKRRRRIRRRITAGVVTLVIAAGIGTYLPLTLLAPLGADALTVHQPQFAIPAAVKLSLPGVGASAISVAGAEDFAGTTGTDGILASSGGNGALPIASISKLVTALVVLDAKPLKPDEAGPTLAFGKAEADLYDKYYVLGATVSSMRTGTSMSEHDAIEVMLVASACNYAEALSTWAFGSQARFLSATRAWLKAHGLTGTTLVEPTGIDSRNVSTPTDLIAIGKLAMANPVLAAIVGSPSVSLSIGTLANNNKLLGTDGVNGIKTGTLAKAGACLLFSAVVDVGTAAPLTVIGVVLGGADHGSVDSAVRELLASIKSGFHRVPLVTKGQVLGSYSTPWKDDARIVAGDDATVLTWSNNPITSTMVTSPLTTGVNGATVGSVTFVAGKVTVTVPLLLEGAIAGPDGWWRLTHPAELLAR</sequence>
<dbReference type="GO" id="GO:0009002">
    <property type="term" value="F:serine-type D-Ala-D-Ala carboxypeptidase activity"/>
    <property type="evidence" value="ECO:0007669"/>
    <property type="project" value="InterPro"/>
</dbReference>
<name>A0A5C8UR18_9MICO</name>
<dbReference type="Pfam" id="PF00768">
    <property type="entry name" value="Peptidase_S11"/>
    <property type="match status" value="1"/>
</dbReference>
<evidence type="ECO:0000313" key="4">
    <source>
        <dbReference type="Proteomes" id="UP000321379"/>
    </source>
</evidence>
<accession>A0A5C8UR18</accession>